<evidence type="ECO:0000313" key="3">
    <source>
        <dbReference type="Proteomes" id="UP000010482"/>
    </source>
</evidence>
<proteinExistence type="predicted"/>
<dbReference type="PATRIC" id="fig|13035.3.peg.822"/>
<feature type="coiled-coil region" evidence="1">
    <location>
        <begin position="56"/>
        <end position="125"/>
    </location>
</feature>
<dbReference type="KEGG" id="dsl:Dacsa_0738"/>
<protein>
    <submittedName>
        <fullName evidence="2">Uncharacterized protein</fullName>
    </submittedName>
</protein>
<keyword evidence="3" id="KW-1185">Reference proteome</keyword>
<dbReference type="STRING" id="13035.Dacsa_0738"/>
<reference evidence="2" key="1">
    <citation type="submission" date="2012-04" db="EMBL/GenBank/DDBJ databases">
        <title>Finished genome of Dactylococcopsis salina PCC 8305.</title>
        <authorList>
            <consortium name="US DOE Joint Genome Institute"/>
            <person name="Gugger M."/>
            <person name="Coursin T."/>
            <person name="Rippka R."/>
            <person name="Tandeau De Marsac N."/>
            <person name="Huntemann M."/>
            <person name="Wei C.-L."/>
            <person name="Han J."/>
            <person name="Detter J.C."/>
            <person name="Han C."/>
            <person name="Tapia R."/>
            <person name="Daligault H."/>
            <person name="Chen A."/>
            <person name="Krypides N."/>
            <person name="Mavromatis K."/>
            <person name="Markowitz V."/>
            <person name="Szeto E."/>
            <person name="Ivanova N."/>
            <person name="Ovchinnikova G."/>
            <person name="Pagani I."/>
            <person name="Pati A."/>
            <person name="Goodwin L."/>
            <person name="Peters L."/>
            <person name="Pitluck S."/>
            <person name="Woyke T."/>
            <person name="Kerfeld C."/>
        </authorList>
    </citation>
    <scope>NUCLEOTIDE SEQUENCE [LARGE SCALE GENOMIC DNA]</scope>
    <source>
        <strain evidence="2">PCC 8305</strain>
    </source>
</reference>
<dbReference type="Proteomes" id="UP000010482">
    <property type="component" value="Chromosome"/>
</dbReference>
<sequence>MLITRKEIQNLGISQYQARALTKHLRIVQIKGRKYFYDHQDVMESIIDRRKNSKIRSRTREQLIQLETRMRHLENKQENYSENLAKIDKILEEGTEAMIRVRDDFAKLDREQEKFQKKREVYRERNNIVPFDLSEEANV</sequence>
<dbReference type="RefSeq" id="WP_015228507.1">
    <property type="nucleotide sequence ID" value="NC_019780.1"/>
</dbReference>
<dbReference type="EMBL" id="CP003944">
    <property type="protein sequence ID" value="AFZ49495.1"/>
    <property type="molecule type" value="Genomic_DNA"/>
</dbReference>
<dbReference type="AlphaFoldDB" id="K9YT08"/>
<evidence type="ECO:0000256" key="1">
    <source>
        <dbReference type="SAM" id="Coils"/>
    </source>
</evidence>
<accession>K9YT08</accession>
<name>K9YT08_DACS8</name>
<evidence type="ECO:0000313" key="2">
    <source>
        <dbReference type="EMBL" id="AFZ49495.1"/>
    </source>
</evidence>
<keyword evidence="1" id="KW-0175">Coiled coil</keyword>
<gene>
    <name evidence="2" type="ORF">Dacsa_0738</name>
</gene>
<dbReference type="HOGENOM" id="CLU_1841820_0_0_3"/>
<organism evidence="2 3">
    <name type="scientific">Dactylococcopsis salina (strain PCC 8305)</name>
    <name type="common">Myxobactron salinum</name>
    <dbReference type="NCBI Taxonomy" id="13035"/>
    <lineage>
        <taxon>Bacteria</taxon>
        <taxon>Bacillati</taxon>
        <taxon>Cyanobacteriota</taxon>
        <taxon>Cyanophyceae</taxon>
        <taxon>Nodosilineales</taxon>
        <taxon>Cymatolegaceae</taxon>
        <taxon>Dactylococcopsis</taxon>
    </lineage>
</organism>